<dbReference type="EMBL" id="JACIHI010000005">
    <property type="protein sequence ID" value="MBB4439216.1"/>
    <property type="molecule type" value="Genomic_DNA"/>
</dbReference>
<reference evidence="1 2" key="1">
    <citation type="submission" date="2020-08" db="EMBL/GenBank/DDBJ databases">
        <title>Genomic Encyclopedia of Type Strains, Phase IV (KMG-V): Genome sequencing to study the core and pangenomes of soil and plant-associated prokaryotes.</title>
        <authorList>
            <person name="Whitman W."/>
        </authorList>
    </citation>
    <scope>NUCLEOTIDE SEQUENCE [LARGE SCALE GENOMIC DNA]</scope>
    <source>
        <strain evidence="1 2">SEMIA 414</strain>
    </source>
</reference>
<protein>
    <recommendedName>
        <fullName evidence="3">Transposase</fullName>
    </recommendedName>
</protein>
<accession>A0A7W6UKY7</accession>
<evidence type="ECO:0000313" key="1">
    <source>
        <dbReference type="EMBL" id="MBB4439216.1"/>
    </source>
</evidence>
<comment type="caution">
    <text evidence="1">The sequence shown here is derived from an EMBL/GenBank/DDBJ whole genome shotgun (WGS) entry which is preliminary data.</text>
</comment>
<evidence type="ECO:0000313" key="2">
    <source>
        <dbReference type="Proteomes" id="UP000533724"/>
    </source>
</evidence>
<organism evidence="1 2">
    <name type="scientific">Rhizobium esperanzae</name>
    <dbReference type="NCBI Taxonomy" id="1967781"/>
    <lineage>
        <taxon>Bacteria</taxon>
        <taxon>Pseudomonadati</taxon>
        <taxon>Pseudomonadota</taxon>
        <taxon>Alphaproteobacteria</taxon>
        <taxon>Hyphomicrobiales</taxon>
        <taxon>Rhizobiaceae</taxon>
        <taxon>Rhizobium/Agrobacterium group</taxon>
        <taxon>Rhizobium</taxon>
    </lineage>
</organism>
<name>A0A7W6UKY7_9HYPH</name>
<proteinExistence type="predicted"/>
<dbReference type="Proteomes" id="UP000533724">
    <property type="component" value="Unassembled WGS sequence"/>
</dbReference>
<sequence>MTNCGRICMYRKKINIFTVMAGQRLDIEEVDDGVWLVSFMRYDLGYIDLEQRTLQTIENPFGTRLSPLS</sequence>
<evidence type="ECO:0008006" key="3">
    <source>
        <dbReference type="Google" id="ProtNLM"/>
    </source>
</evidence>
<gene>
    <name evidence="1" type="ORF">GGE15_002480</name>
</gene>
<dbReference type="AlphaFoldDB" id="A0A7W6UKY7"/>